<dbReference type="SMART" id="SM00320">
    <property type="entry name" value="WD40"/>
    <property type="match status" value="2"/>
</dbReference>
<dbReference type="Pfam" id="PF00400">
    <property type="entry name" value="WD40"/>
    <property type="match status" value="2"/>
</dbReference>
<proteinExistence type="inferred from homology"/>
<gene>
    <name evidence="5" type="ORF">CTOB1V02_LOCUS13173</name>
</gene>
<dbReference type="GO" id="GO:0007165">
    <property type="term" value="P:signal transduction"/>
    <property type="evidence" value="ECO:0007669"/>
    <property type="project" value="UniProtKB-KW"/>
</dbReference>
<dbReference type="PRINTS" id="PR00319">
    <property type="entry name" value="GPROTEINB"/>
</dbReference>
<reference evidence="5" key="1">
    <citation type="submission" date="2020-11" db="EMBL/GenBank/DDBJ databases">
        <authorList>
            <person name="Tran Van P."/>
        </authorList>
    </citation>
    <scope>NUCLEOTIDE SEQUENCE</scope>
</reference>
<dbReference type="InterPro" id="IPR001680">
    <property type="entry name" value="WD40_rpt"/>
</dbReference>
<dbReference type="PROSITE" id="PS50294">
    <property type="entry name" value="WD_REPEATS_REGION"/>
    <property type="match status" value="1"/>
</dbReference>
<dbReference type="InterPro" id="IPR016346">
    <property type="entry name" value="G-protein_beta_1-5"/>
</dbReference>
<keyword evidence="3" id="KW-0677">Repeat</keyword>
<evidence type="ECO:0000256" key="2">
    <source>
        <dbReference type="ARBA" id="ARBA00022574"/>
    </source>
</evidence>
<organism evidence="5">
    <name type="scientific">Cyprideis torosa</name>
    <dbReference type="NCBI Taxonomy" id="163714"/>
    <lineage>
        <taxon>Eukaryota</taxon>
        <taxon>Metazoa</taxon>
        <taxon>Ecdysozoa</taxon>
        <taxon>Arthropoda</taxon>
        <taxon>Crustacea</taxon>
        <taxon>Oligostraca</taxon>
        <taxon>Ostracoda</taxon>
        <taxon>Podocopa</taxon>
        <taxon>Podocopida</taxon>
        <taxon>Cytherocopina</taxon>
        <taxon>Cytheroidea</taxon>
        <taxon>Cytherideidae</taxon>
        <taxon>Cyprideis</taxon>
    </lineage>
</organism>
<dbReference type="OrthoDB" id="10255630at2759"/>
<keyword evidence="4" id="KW-0807">Transducer</keyword>
<keyword evidence="2" id="KW-0853">WD repeat</keyword>
<name>A0A7R8WP95_9CRUS</name>
<feature type="non-terminal residue" evidence="5">
    <location>
        <position position="124"/>
    </location>
</feature>
<dbReference type="PANTHER" id="PTHR19850">
    <property type="entry name" value="GUANINE NUCLEOTIDE-BINDING PROTEIN BETA G PROTEIN BETA"/>
    <property type="match status" value="1"/>
</dbReference>
<comment type="similarity">
    <text evidence="1">Belongs to the WD repeat G protein beta family.</text>
</comment>
<dbReference type="InterPro" id="IPR001632">
    <property type="entry name" value="WD40_G-protein_beta-like"/>
</dbReference>
<protein>
    <submittedName>
        <fullName evidence="5">Uncharacterized protein</fullName>
    </submittedName>
</protein>
<evidence type="ECO:0000313" key="5">
    <source>
        <dbReference type="EMBL" id="CAD7235358.1"/>
    </source>
</evidence>
<evidence type="ECO:0000256" key="4">
    <source>
        <dbReference type="ARBA" id="ARBA00023224"/>
    </source>
</evidence>
<dbReference type="InterPro" id="IPR036322">
    <property type="entry name" value="WD40_repeat_dom_sf"/>
</dbReference>
<dbReference type="InterPro" id="IPR015943">
    <property type="entry name" value="WD40/YVTN_repeat-like_dom_sf"/>
</dbReference>
<evidence type="ECO:0000256" key="1">
    <source>
        <dbReference type="ARBA" id="ARBA00009768"/>
    </source>
</evidence>
<dbReference type="PROSITE" id="PS50082">
    <property type="entry name" value="WD_REPEATS_2"/>
    <property type="match status" value="1"/>
</dbReference>
<dbReference type="SUPFAM" id="SSF50978">
    <property type="entry name" value="WD40 repeat-like"/>
    <property type="match status" value="1"/>
</dbReference>
<accession>A0A7R8WP95</accession>
<evidence type="ECO:0000256" key="3">
    <source>
        <dbReference type="ARBA" id="ARBA00022737"/>
    </source>
</evidence>
<dbReference type="EMBL" id="OB672356">
    <property type="protein sequence ID" value="CAD7235358.1"/>
    <property type="molecule type" value="Genomic_DNA"/>
</dbReference>
<dbReference type="Gene3D" id="2.130.10.10">
    <property type="entry name" value="YVTN repeat-like/Quinoprotein amine dehydrogenase"/>
    <property type="match status" value="1"/>
</dbReference>
<sequence length="124" mass="13691">LHTRVHLRGHLDKVNDVHFSGDARHCVSGSLDGKLIIWDAWTGNKTQIIPLKSSWVMMCVFAPSGNYLASGGMDNVCTIHDVLRLDEKGVAKIIREIPAFEGMLSCGRFVDDSMLVVGFGDHRV</sequence>
<dbReference type="AlphaFoldDB" id="A0A7R8WP95"/>